<dbReference type="Proteomes" id="UP000885750">
    <property type="component" value="Unassembled WGS sequence"/>
</dbReference>
<protein>
    <submittedName>
        <fullName evidence="1">DUF1015 family protein</fullName>
    </submittedName>
</protein>
<dbReference type="AlphaFoldDB" id="A0A7V2SYB6"/>
<gene>
    <name evidence="1" type="ORF">ENJ51_02875</name>
</gene>
<organism evidence="1">
    <name type="scientific">Leucothrix mucor</name>
    <dbReference type="NCBI Taxonomy" id="45248"/>
    <lineage>
        <taxon>Bacteria</taxon>
        <taxon>Pseudomonadati</taxon>
        <taxon>Pseudomonadota</taxon>
        <taxon>Gammaproteobacteria</taxon>
        <taxon>Thiotrichales</taxon>
        <taxon>Thiotrichaceae</taxon>
        <taxon>Leucothrix</taxon>
    </lineage>
</organism>
<reference evidence="1" key="1">
    <citation type="journal article" date="2020" name="mSystems">
        <title>Genome- and Community-Level Interaction Insights into Carbon Utilization and Element Cycling Functions of Hydrothermarchaeota in Hydrothermal Sediment.</title>
        <authorList>
            <person name="Zhou Z."/>
            <person name="Liu Y."/>
            <person name="Xu W."/>
            <person name="Pan J."/>
            <person name="Luo Z.H."/>
            <person name="Li M."/>
        </authorList>
    </citation>
    <scope>NUCLEOTIDE SEQUENCE [LARGE SCALE GENOMIC DNA]</scope>
    <source>
        <strain evidence="1">HyVt-493</strain>
    </source>
</reference>
<accession>A0A7V2SYB6</accession>
<sequence>SGYGYIQINNPEYTLELATIESFLNDYLEQNGGKVDFIHGDEVVNELGVKEGNMGFFFPPISKHSLFKTIIFDGALPRKTFSMGEADEKRFYLEARKIK</sequence>
<proteinExistence type="predicted"/>
<name>A0A7V2SYB6_LEUMU</name>
<evidence type="ECO:0000313" key="1">
    <source>
        <dbReference type="EMBL" id="HFC91737.1"/>
    </source>
</evidence>
<comment type="caution">
    <text evidence="1">The sequence shown here is derived from an EMBL/GenBank/DDBJ whole genome shotgun (WGS) entry which is preliminary data.</text>
</comment>
<dbReference type="EMBL" id="DRMS01000119">
    <property type="protein sequence ID" value="HFC91737.1"/>
    <property type="molecule type" value="Genomic_DNA"/>
</dbReference>
<feature type="non-terminal residue" evidence="1">
    <location>
        <position position="1"/>
    </location>
</feature>